<dbReference type="AlphaFoldDB" id="A0AAV7VQ32"/>
<feature type="compositionally biased region" description="Low complexity" evidence="2">
    <location>
        <begin position="723"/>
        <end position="735"/>
    </location>
</feature>
<name>A0AAV7VQ32_PLEWA</name>
<protein>
    <recommendedName>
        <fullName evidence="1">Molybdenum cofactor sulfurase</fullName>
        <shortName evidence="1">MCS</shortName>
        <shortName evidence="1">MOS</shortName>
        <shortName evidence="1">MoCo sulfurase</shortName>
        <ecNumber evidence="1">2.8.1.9</ecNumber>
    </recommendedName>
    <alternativeName>
        <fullName evidence="1">Molybdenum cofactor sulfurtransferase</fullName>
    </alternativeName>
</protein>
<keyword evidence="6" id="KW-1185">Reference proteome</keyword>
<comment type="caution">
    <text evidence="1">Lacks conserved residue(s) required for the propagation of feature annotation.</text>
</comment>
<proteinExistence type="inferred from homology"/>
<sequence length="971" mass="105458">MESPQHQHRNGSKTWDELLSFSYFQGLPTTRGYGYGGKIKDIREKEFSRIRDVTYLDNVGTTLFPKSLVENFMKDLTENVYGNPHSQNASSMLTHDAIERVRNRILQFFNTTADDYTVIFTSGSTAAIKLVAESFPWTSPDSSQPGSCFSYLTDNHTSVVGMRMLAAAKNVSIFAVRPEEMQLLETSQTPAEQPLSLTSHLFCYPAQSNYTGTKYPLTWIEKIKTGNLRPSMSGSWYVLLDAASYVSTSPLDLSVYQADFVPVSFYNIFGFPTGLGALLVSNKIAPFLQKTYFGGGTVAAYLADSGLCFLKDSISDRFEDGTVSFLDIIALGHGFDVLKSLTGGMRKIQEHTFSLGCYAYKVLSALQYANGTPVLRIYGSQQFKSVDVQGPVINFNVQDENGDIIGYTQFDKLASLNRIHVRTGCFCNAGCCQLHMKLSYEDVTRNYQAGHICGDDMDVIDGNPTGSVRMSFGYMSTFEDAQRFLKFIVDTFIKRSSQMDQHAGRPTTIEHAVTGLLHCLTVTDKSYEKILKHTKLCGDPVSSYNGSWKKSIVDQNNNSNLQPSKQVVSDIPATTAKKELATPIKLTHIYIYPITSCAAQEVSEWPVGSQGLLYDRNWMIVNPFGVSLTQKQEPRLSLISPSIDLACGIMGIKAEGMDAVEIPLHEARGTQNKLSPSRVCEDTTQTHDCGDRIADWMSLFLDREPAEGSLTAERPERPRAPARKPSAASQNATPPGTGPGPRPGASLAGGAVRGRRGARERGPGAGAGSSGQEDPTLSRGRDRGAEGGRARASPAPDPPGAARRKSQAPPETEPTPTRHDPGRVNRIVVPPWAWTTPESPAVLGRQGGLGEEEPGPASEPRLHPTRAGGWASPSRLARLGAARLGTGDSRPRRAASRRAGGAETPPSLPGTLARRPGRGFRRLARLLPVLREGPAAAGLPGPRAAPGNTPRPRGGEAPGPSAWKRSWNRGG</sequence>
<comment type="caution">
    <text evidence="5">The sequence shown here is derived from an EMBL/GenBank/DDBJ whole genome shotgun (WGS) entry which is preliminary data.</text>
</comment>
<accession>A0AAV7VQ32</accession>
<feature type="region of interest" description="Disordered" evidence="2">
    <location>
        <begin position="708"/>
        <end position="919"/>
    </location>
</feature>
<evidence type="ECO:0000313" key="6">
    <source>
        <dbReference type="Proteomes" id="UP001066276"/>
    </source>
</evidence>
<feature type="domain" description="Aminotransferase class V" evidence="3">
    <location>
        <begin position="54"/>
        <end position="484"/>
    </location>
</feature>
<evidence type="ECO:0000256" key="2">
    <source>
        <dbReference type="SAM" id="MobiDB-lite"/>
    </source>
</evidence>
<reference evidence="5" key="1">
    <citation type="journal article" date="2022" name="bioRxiv">
        <title>Sequencing and chromosome-scale assembly of the giantPleurodeles waltlgenome.</title>
        <authorList>
            <person name="Brown T."/>
            <person name="Elewa A."/>
            <person name="Iarovenko S."/>
            <person name="Subramanian E."/>
            <person name="Araus A.J."/>
            <person name="Petzold A."/>
            <person name="Susuki M."/>
            <person name="Suzuki K.-i.T."/>
            <person name="Hayashi T."/>
            <person name="Toyoda A."/>
            <person name="Oliveira C."/>
            <person name="Osipova E."/>
            <person name="Leigh N.D."/>
            <person name="Simon A."/>
            <person name="Yun M.H."/>
        </authorList>
    </citation>
    <scope>NUCLEOTIDE SEQUENCE</scope>
    <source>
        <strain evidence="5">20211129_DDA</strain>
        <tissue evidence="5">Liver</tissue>
    </source>
</reference>
<dbReference type="Proteomes" id="UP001066276">
    <property type="component" value="Chromosome 2_1"/>
</dbReference>
<evidence type="ECO:0000259" key="3">
    <source>
        <dbReference type="Pfam" id="PF00266"/>
    </source>
</evidence>
<dbReference type="GO" id="GO:0030151">
    <property type="term" value="F:molybdenum ion binding"/>
    <property type="evidence" value="ECO:0007669"/>
    <property type="project" value="UniProtKB-UniRule"/>
</dbReference>
<evidence type="ECO:0000259" key="4">
    <source>
        <dbReference type="Pfam" id="PF03476"/>
    </source>
</evidence>
<dbReference type="SUPFAM" id="SSF53383">
    <property type="entry name" value="PLP-dependent transferases"/>
    <property type="match status" value="1"/>
</dbReference>
<dbReference type="InterPro" id="IPR015424">
    <property type="entry name" value="PyrdxlP-dep_Trfase"/>
</dbReference>
<dbReference type="EMBL" id="JANPWB010000003">
    <property type="protein sequence ID" value="KAJ1202750.1"/>
    <property type="molecule type" value="Genomic_DNA"/>
</dbReference>
<dbReference type="Gene3D" id="3.40.640.10">
    <property type="entry name" value="Type I PLP-dependent aspartate aminotransferase-like (Major domain)"/>
    <property type="match status" value="1"/>
</dbReference>
<comment type="function">
    <text evidence="1">Sulfurates the molybdenum cofactor. Sulfation of molybdenum is essential for xanthine dehydrogenase (XDH) and aldehyde oxidase (ADO) enzymes in which molybdenum cofactor is liganded by 1 oxygen and 1 sulfur atom in active form.</text>
</comment>
<comment type="cofactor">
    <cofactor evidence="1">
        <name>pyridoxal 5'-phosphate</name>
        <dbReference type="ChEBI" id="CHEBI:597326"/>
    </cofactor>
</comment>
<dbReference type="Pfam" id="PF00266">
    <property type="entry name" value="Aminotran_5"/>
    <property type="match status" value="1"/>
</dbReference>
<comment type="similarity">
    <text evidence="1">Belongs to the class-V pyridoxal-phosphate-dependent aminotransferase family. MOCOS subfamily.</text>
</comment>
<dbReference type="PANTHER" id="PTHR14237:SF80">
    <property type="entry name" value="MOLYBDENUM COFACTOR SULFURASE"/>
    <property type="match status" value="1"/>
</dbReference>
<dbReference type="PANTHER" id="PTHR14237">
    <property type="entry name" value="MOLYBDOPTERIN COFACTOR SULFURASE MOSC"/>
    <property type="match status" value="1"/>
</dbReference>
<evidence type="ECO:0000256" key="1">
    <source>
        <dbReference type="HAMAP-Rule" id="MF_03050"/>
    </source>
</evidence>
<feature type="region of interest" description="Disordered" evidence="2">
    <location>
        <begin position="932"/>
        <end position="971"/>
    </location>
</feature>
<dbReference type="InterPro" id="IPR015421">
    <property type="entry name" value="PyrdxlP-dep_Trfase_major"/>
</dbReference>
<dbReference type="InterPro" id="IPR028886">
    <property type="entry name" value="MoCo_sulfurase"/>
</dbReference>
<keyword evidence="1" id="KW-0663">Pyridoxal phosphate</keyword>
<dbReference type="Pfam" id="PF03476">
    <property type="entry name" value="MOSC_N"/>
    <property type="match status" value="1"/>
</dbReference>
<feature type="compositionally biased region" description="Basic and acidic residues" evidence="2">
    <location>
        <begin position="779"/>
        <end position="789"/>
    </location>
</feature>
<dbReference type="EC" id="2.8.1.9" evidence="1"/>
<comment type="catalytic activity">
    <reaction evidence="1">
        <text>Mo-molybdopterin + L-cysteine + AH2 = thio-Mo-molybdopterin + L-alanine + A + H2O</text>
        <dbReference type="Rhea" id="RHEA:42636"/>
        <dbReference type="ChEBI" id="CHEBI:13193"/>
        <dbReference type="ChEBI" id="CHEBI:15377"/>
        <dbReference type="ChEBI" id="CHEBI:17499"/>
        <dbReference type="ChEBI" id="CHEBI:35235"/>
        <dbReference type="ChEBI" id="CHEBI:57972"/>
        <dbReference type="ChEBI" id="CHEBI:71302"/>
        <dbReference type="ChEBI" id="CHEBI:82685"/>
        <dbReference type="EC" id="2.8.1.9"/>
    </reaction>
</comment>
<dbReference type="GO" id="GO:0030170">
    <property type="term" value="F:pyridoxal phosphate binding"/>
    <property type="evidence" value="ECO:0007669"/>
    <property type="project" value="UniProtKB-UniRule"/>
</dbReference>
<keyword evidence="1" id="KW-0501">Molybdenum cofactor biosynthesis</keyword>
<feature type="compositionally biased region" description="Low complexity" evidence="2">
    <location>
        <begin position="932"/>
        <end position="947"/>
    </location>
</feature>
<dbReference type="GO" id="GO:0006777">
    <property type="term" value="P:Mo-molybdopterin cofactor biosynthetic process"/>
    <property type="evidence" value="ECO:0007669"/>
    <property type="project" value="UniProtKB-UniRule"/>
</dbReference>
<dbReference type="GO" id="GO:0016829">
    <property type="term" value="F:lyase activity"/>
    <property type="evidence" value="ECO:0007669"/>
    <property type="project" value="UniProtKB-UniRule"/>
</dbReference>
<dbReference type="HAMAP" id="MF_03050">
    <property type="entry name" value="MOCOS"/>
    <property type="match status" value="1"/>
</dbReference>
<feature type="active site" evidence="1">
    <location>
        <position position="427"/>
    </location>
</feature>
<gene>
    <name evidence="1" type="primary">MOCOS</name>
    <name evidence="5" type="ORF">NDU88_006547</name>
</gene>
<dbReference type="InterPro" id="IPR005303">
    <property type="entry name" value="MOCOS_middle"/>
</dbReference>
<feature type="domain" description="Molybdenum cofactor sulfurase middle" evidence="4">
    <location>
        <begin position="586"/>
        <end position="703"/>
    </location>
</feature>
<organism evidence="5 6">
    <name type="scientific">Pleurodeles waltl</name>
    <name type="common">Iberian ribbed newt</name>
    <dbReference type="NCBI Taxonomy" id="8319"/>
    <lineage>
        <taxon>Eukaryota</taxon>
        <taxon>Metazoa</taxon>
        <taxon>Chordata</taxon>
        <taxon>Craniata</taxon>
        <taxon>Vertebrata</taxon>
        <taxon>Euteleostomi</taxon>
        <taxon>Amphibia</taxon>
        <taxon>Batrachia</taxon>
        <taxon>Caudata</taxon>
        <taxon>Salamandroidea</taxon>
        <taxon>Salamandridae</taxon>
        <taxon>Pleurodelinae</taxon>
        <taxon>Pleurodeles</taxon>
    </lineage>
</organism>
<evidence type="ECO:0000313" key="5">
    <source>
        <dbReference type="EMBL" id="KAJ1202750.1"/>
    </source>
</evidence>
<dbReference type="SUPFAM" id="SSF141673">
    <property type="entry name" value="MOSC N-terminal domain-like"/>
    <property type="match status" value="1"/>
</dbReference>
<keyword evidence="1" id="KW-0808">Transferase</keyword>
<dbReference type="InterPro" id="IPR000192">
    <property type="entry name" value="Aminotrans_V_dom"/>
</dbReference>
<dbReference type="GO" id="GO:0008265">
    <property type="term" value="F:molybdenum cofactor sulfurtransferase activity"/>
    <property type="evidence" value="ECO:0007669"/>
    <property type="project" value="UniProtKB-UniRule"/>
</dbReference>